<name>A0ABN0NXM8_TRELE</name>
<dbReference type="Proteomes" id="UP000016649">
    <property type="component" value="Unassembled WGS sequence"/>
</dbReference>
<dbReference type="Pfam" id="PF13739">
    <property type="entry name" value="PdaC"/>
    <property type="match status" value="1"/>
</dbReference>
<evidence type="ECO:0008006" key="5">
    <source>
        <dbReference type="Google" id="ProtNLM"/>
    </source>
</evidence>
<dbReference type="Gene3D" id="3.90.640.20">
    <property type="entry name" value="Heat-shock cognate protein, ATPase"/>
    <property type="match status" value="1"/>
</dbReference>
<comment type="caution">
    <text evidence="3">The sequence shown here is derived from an EMBL/GenBank/DDBJ whole genome shotgun (WGS) entry which is preliminary data.</text>
</comment>
<evidence type="ECO:0000313" key="4">
    <source>
        <dbReference type="Proteomes" id="UP000016649"/>
    </source>
</evidence>
<dbReference type="Pfam" id="PF11738">
    <property type="entry name" value="DUF3298"/>
    <property type="match status" value="1"/>
</dbReference>
<sequence>MLEIQTVPEEKTTERYYSSIEIPNFPTQAEFSEIIKQTVQKRFAEFDAASEANYQARQDSGAVKKANAQPLHSFYVNWEAGELSDTLISIKLETYAYIGGANGMNYIDTLNWLVPQKKLVQSEDIPELLGLHYTQQQWLEYLSINTRGILETKLNKAKEPSLSEFIAAGTAPEKENFKNITVQGKNITVWFEKYQVAPGSEGIVFATLNTAKLR</sequence>
<feature type="domain" description="Deacetylase PdaC" evidence="2">
    <location>
        <begin position="11"/>
        <end position="104"/>
    </location>
</feature>
<proteinExistence type="predicted"/>
<evidence type="ECO:0000259" key="1">
    <source>
        <dbReference type="Pfam" id="PF11738"/>
    </source>
</evidence>
<dbReference type="InterPro" id="IPR037126">
    <property type="entry name" value="PdaC/RsiV-like_sf"/>
</dbReference>
<dbReference type="Gene3D" id="3.30.565.40">
    <property type="entry name" value="Fervidobacterium nodosum Rt17-B1 like"/>
    <property type="match status" value="1"/>
</dbReference>
<keyword evidence="4" id="KW-1185">Reference proteome</keyword>
<evidence type="ECO:0000259" key="2">
    <source>
        <dbReference type="Pfam" id="PF13739"/>
    </source>
</evidence>
<protein>
    <recommendedName>
        <fullName evidence="5">Deacetylase PdaC domain-containing protein</fullName>
    </recommendedName>
</protein>
<gene>
    <name evidence="3" type="ORF">HMPREF9193_01810</name>
</gene>
<dbReference type="EMBL" id="AWVH01000039">
    <property type="protein sequence ID" value="ERJ92149.1"/>
    <property type="molecule type" value="Genomic_DNA"/>
</dbReference>
<accession>A0ABN0NXM8</accession>
<dbReference type="InterPro" id="IPR021729">
    <property type="entry name" value="DUF3298"/>
</dbReference>
<evidence type="ECO:0000313" key="3">
    <source>
        <dbReference type="EMBL" id="ERJ92149.1"/>
    </source>
</evidence>
<feature type="domain" description="DUF3298" evidence="1">
    <location>
        <begin position="150"/>
        <end position="204"/>
    </location>
</feature>
<reference evidence="3 4" key="1">
    <citation type="submission" date="2013-08" db="EMBL/GenBank/DDBJ databases">
        <authorList>
            <person name="Weinstock G."/>
            <person name="Sodergren E."/>
            <person name="Wylie T."/>
            <person name="Fulton L."/>
            <person name="Fulton R."/>
            <person name="Fronick C."/>
            <person name="O'Laughlin M."/>
            <person name="Godfrey J."/>
            <person name="Miner T."/>
            <person name="Herter B."/>
            <person name="Appelbaum E."/>
            <person name="Cordes M."/>
            <person name="Lek S."/>
            <person name="Wollam A."/>
            <person name="Pepin K.H."/>
            <person name="Palsikar V.B."/>
            <person name="Mitreva M."/>
            <person name="Wilson R.K."/>
        </authorList>
    </citation>
    <scope>NUCLEOTIDE SEQUENCE [LARGE SCALE GENOMIC DNA]</scope>
    <source>
        <strain evidence="3 4">ATCC 700332</strain>
    </source>
</reference>
<organism evidence="3 4">
    <name type="scientific">Treponema lecithinolyticum ATCC 700332</name>
    <dbReference type="NCBI Taxonomy" id="1321815"/>
    <lineage>
        <taxon>Bacteria</taxon>
        <taxon>Pseudomonadati</taxon>
        <taxon>Spirochaetota</taxon>
        <taxon>Spirochaetia</taxon>
        <taxon>Spirochaetales</taxon>
        <taxon>Treponemataceae</taxon>
        <taxon>Treponema</taxon>
    </lineage>
</organism>
<dbReference type="InterPro" id="IPR025303">
    <property type="entry name" value="PdaC"/>
</dbReference>